<dbReference type="AlphaFoldDB" id="A0AAX4I9R2"/>
<reference evidence="3" key="1">
    <citation type="journal article" date="2023" name="bioRxiv">
        <title>Complete genome of the Medicago anthracnose fungus, Colletotrichum destructivum, reveals a mini-chromosome-like region within a core chromosome.</title>
        <authorList>
            <person name="Lapalu N."/>
            <person name="Simon A."/>
            <person name="Lu A."/>
            <person name="Plaumann P.-L."/>
            <person name="Amselem J."/>
            <person name="Pigne S."/>
            <person name="Auger A."/>
            <person name="Koch C."/>
            <person name="Dallery J.-F."/>
            <person name="O'Connell R.J."/>
        </authorList>
    </citation>
    <scope>NUCLEOTIDE SEQUENCE [LARGE SCALE GENOMIC DNA]</scope>
    <source>
        <strain evidence="3">CBS 520.97</strain>
    </source>
</reference>
<dbReference type="KEGG" id="cdet:87941644"/>
<dbReference type="RefSeq" id="XP_062777351.1">
    <property type="nucleotide sequence ID" value="XM_062921300.1"/>
</dbReference>
<dbReference type="EMBL" id="CP137307">
    <property type="protein sequence ID" value="WQF80127.1"/>
    <property type="molecule type" value="Genomic_DNA"/>
</dbReference>
<evidence type="ECO:0000313" key="3">
    <source>
        <dbReference type="Proteomes" id="UP001322277"/>
    </source>
</evidence>
<feature type="region of interest" description="Disordered" evidence="1">
    <location>
        <begin position="78"/>
        <end position="98"/>
    </location>
</feature>
<feature type="compositionally biased region" description="Low complexity" evidence="1">
    <location>
        <begin position="78"/>
        <end position="88"/>
    </location>
</feature>
<keyword evidence="3" id="KW-1185">Reference proteome</keyword>
<dbReference type="GeneID" id="87941644"/>
<sequence>MGCDPDLAARYTQHRECKACKFIHPHPSLTSLAIGVVANNQYSHAMKRARRELETAARAPDQTSCIPYASRASCFKNRSPPLLSHPRPLQAPPPTRSRQKPCFCKRLPVQGTTAFDACWHKPESIRLKVSLCDTRRTALPHVQGLSCAVLDAEGCDHTAPCVRVHNPLVYPNVRSEFSRSIWLAFRAAVGHGFAYRSHVDDRGSAFPSGDFMRLSPWFIVSVRPVRSKRLLQAQLMCASVRVAAAARGRRLSREENDRLANF</sequence>
<evidence type="ECO:0000256" key="1">
    <source>
        <dbReference type="SAM" id="MobiDB-lite"/>
    </source>
</evidence>
<name>A0AAX4I9R2_9PEZI</name>
<proteinExistence type="predicted"/>
<evidence type="ECO:0000313" key="2">
    <source>
        <dbReference type="EMBL" id="WQF80127.1"/>
    </source>
</evidence>
<organism evidence="2 3">
    <name type="scientific">Colletotrichum destructivum</name>
    <dbReference type="NCBI Taxonomy" id="34406"/>
    <lineage>
        <taxon>Eukaryota</taxon>
        <taxon>Fungi</taxon>
        <taxon>Dikarya</taxon>
        <taxon>Ascomycota</taxon>
        <taxon>Pezizomycotina</taxon>
        <taxon>Sordariomycetes</taxon>
        <taxon>Hypocreomycetidae</taxon>
        <taxon>Glomerellales</taxon>
        <taxon>Glomerellaceae</taxon>
        <taxon>Colletotrichum</taxon>
        <taxon>Colletotrichum destructivum species complex</taxon>
    </lineage>
</organism>
<gene>
    <name evidence="2" type="ORF">CDEST_05141</name>
</gene>
<protein>
    <submittedName>
        <fullName evidence="2">Uncharacterized protein</fullName>
    </submittedName>
</protein>
<dbReference type="Proteomes" id="UP001322277">
    <property type="component" value="Chromosome 3"/>
</dbReference>
<accession>A0AAX4I9R2</accession>